<evidence type="ECO:0000256" key="1">
    <source>
        <dbReference type="SAM" id="Phobius"/>
    </source>
</evidence>
<name>A0ABS5R7F4_9HYPH</name>
<dbReference type="Proteomes" id="UP001166585">
    <property type="component" value="Unassembled WGS sequence"/>
</dbReference>
<keyword evidence="1" id="KW-0812">Transmembrane</keyword>
<keyword evidence="1" id="KW-1133">Transmembrane helix</keyword>
<accession>A0ABS5R7F4</accession>
<evidence type="ECO:0000313" key="2">
    <source>
        <dbReference type="EMBL" id="MBS9477568.1"/>
    </source>
</evidence>
<organism evidence="2 3">
    <name type="scientific">Ancylobacter radicis</name>
    <dbReference type="NCBI Taxonomy" id="2836179"/>
    <lineage>
        <taxon>Bacteria</taxon>
        <taxon>Pseudomonadati</taxon>
        <taxon>Pseudomonadota</taxon>
        <taxon>Alphaproteobacteria</taxon>
        <taxon>Hyphomicrobiales</taxon>
        <taxon>Xanthobacteraceae</taxon>
        <taxon>Ancylobacter</taxon>
    </lineage>
</organism>
<dbReference type="EMBL" id="JAHCQH010000015">
    <property type="protein sequence ID" value="MBS9477568.1"/>
    <property type="molecule type" value="Genomic_DNA"/>
</dbReference>
<keyword evidence="1" id="KW-0472">Membrane</keyword>
<comment type="caution">
    <text evidence="2">The sequence shown here is derived from an EMBL/GenBank/DDBJ whole genome shotgun (WGS) entry which is preliminary data.</text>
</comment>
<sequence>MGRTLLLCTFVAGLGVALLVAFTFGRPSAIYLLFADIPLVVIAAMLVLLVTLALWALIRMFEMLTGRPIMTFGDE</sequence>
<dbReference type="RefSeq" id="WP_213755321.1">
    <property type="nucleotide sequence ID" value="NZ_JAHCQH010000015.1"/>
</dbReference>
<reference evidence="2" key="1">
    <citation type="submission" date="2021-05" db="EMBL/GenBank/DDBJ databases">
        <authorList>
            <person name="Sun Q."/>
            <person name="Inoue M."/>
        </authorList>
    </citation>
    <scope>NUCLEOTIDE SEQUENCE</scope>
    <source>
        <strain evidence="2">VKM B-3255</strain>
    </source>
</reference>
<proteinExistence type="predicted"/>
<keyword evidence="3" id="KW-1185">Reference proteome</keyword>
<gene>
    <name evidence="2" type="ORF">KIP89_10655</name>
</gene>
<evidence type="ECO:0000313" key="3">
    <source>
        <dbReference type="Proteomes" id="UP001166585"/>
    </source>
</evidence>
<feature type="transmembrane region" description="Helical" evidence="1">
    <location>
        <begin position="37"/>
        <end position="58"/>
    </location>
</feature>
<protein>
    <submittedName>
        <fullName evidence="2">Uncharacterized protein</fullName>
    </submittedName>
</protein>